<reference evidence="2 3" key="1">
    <citation type="journal article" date="2021" name="ISME Commun">
        <title>Automated analysis of genomic sequences facilitates high-throughput and comprehensive description of bacteria.</title>
        <authorList>
            <person name="Hitch T.C.A."/>
        </authorList>
    </citation>
    <scope>NUCLEOTIDE SEQUENCE [LARGE SCALE GENOMIC DNA]</scope>
    <source>
        <strain evidence="2 3">Sanger_23</strain>
    </source>
</reference>
<evidence type="ECO:0000259" key="1">
    <source>
        <dbReference type="Pfam" id="PF01636"/>
    </source>
</evidence>
<dbReference type="EMBL" id="JAOQJL010000009">
    <property type="protein sequence ID" value="MCU6764993.1"/>
    <property type="molecule type" value="Genomic_DNA"/>
</dbReference>
<evidence type="ECO:0000313" key="2">
    <source>
        <dbReference type="EMBL" id="MCU6764993.1"/>
    </source>
</evidence>
<feature type="domain" description="Aminoglycoside phosphotransferase" evidence="1">
    <location>
        <begin position="24"/>
        <end position="287"/>
    </location>
</feature>
<protein>
    <submittedName>
        <fullName evidence="2">Aminoglycoside phosphotransferase family protein</fullName>
    </submittedName>
</protein>
<dbReference type="InterPro" id="IPR051678">
    <property type="entry name" value="AGP_Transferase"/>
</dbReference>
<dbReference type="PANTHER" id="PTHR21310:SF15">
    <property type="entry name" value="AMINOGLYCOSIDE PHOSPHOTRANSFERASE DOMAIN-CONTAINING PROTEIN"/>
    <property type="match status" value="1"/>
</dbReference>
<evidence type="ECO:0000313" key="3">
    <source>
        <dbReference type="Proteomes" id="UP001652409"/>
    </source>
</evidence>
<dbReference type="PANTHER" id="PTHR21310">
    <property type="entry name" value="AMINOGLYCOSIDE PHOSPHOTRANSFERASE-RELATED-RELATED"/>
    <property type="match status" value="1"/>
</dbReference>
<dbReference type="InterPro" id="IPR011009">
    <property type="entry name" value="Kinase-like_dom_sf"/>
</dbReference>
<dbReference type="InterPro" id="IPR002575">
    <property type="entry name" value="Aminoglycoside_PTrfase"/>
</dbReference>
<sequence length="370" mass="42291">MAQSIDVEKARKALTECGYTVDAISQINEGSNHYVFDVTLAGGKPAICKFARVRETEEGLSQENKDTLFGGTLSLGREAYLFRMIRQQANVPTPEVYGVHDSPYGKFILLERMSGISQKECMVQSGYSKKVFLDSMKYLGRDFARIQNITFPSFGNIMEDSVIEPSDMTNFSDRFLQVVDMRLLRCQQKEVFTPSEQTVVTRFFHEKLEALRPYFDKDKMPPVLVFTDMHAENFFTDAQGVPTGYFDLESAQAAPAALEFYGFRFFLYNFYDHTCFEEAEKAFFDGYQEAGGKNTPSSASDFEAIDFLAGCRLLELAQSYWGYIDGIRDTWGQDMKDLLFHYMDTGVIDYDAIGRIWRQRDKQPVIPARP</sequence>
<dbReference type="RefSeq" id="WP_158421060.1">
    <property type="nucleotide sequence ID" value="NZ_JAOQJL010000009.1"/>
</dbReference>
<keyword evidence="3" id="KW-1185">Reference proteome</keyword>
<name>A0ABT2TRX6_9FIRM</name>
<organism evidence="2 3">
    <name type="scientific">Blautia ammoniilytica</name>
    <dbReference type="NCBI Taxonomy" id="2981782"/>
    <lineage>
        <taxon>Bacteria</taxon>
        <taxon>Bacillati</taxon>
        <taxon>Bacillota</taxon>
        <taxon>Clostridia</taxon>
        <taxon>Lachnospirales</taxon>
        <taxon>Lachnospiraceae</taxon>
        <taxon>Blautia</taxon>
    </lineage>
</organism>
<gene>
    <name evidence="2" type="ORF">OCV61_06140</name>
</gene>
<accession>A0ABT2TRX6</accession>
<proteinExistence type="predicted"/>
<dbReference type="Proteomes" id="UP001652409">
    <property type="component" value="Unassembled WGS sequence"/>
</dbReference>
<comment type="caution">
    <text evidence="2">The sequence shown here is derived from an EMBL/GenBank/DDBJ whole genome shotgun (WGS) entry which is preliminary data.</text>
</comment>
<dbReference type="SUPFAM" id="SSF56112">
    <property type="entry name" value="Protein kinase-like (PK-like)"/>
    <property type="match status" value="1"/>
</dbReference>
<dbReference type="Pfam" id="PF01636">
    <property type="entry name" value="APH"/>
    <property type="match status" value="1"/>
</dbReference>